<evidence type="ECO:0000313" key="3">
    <source>
        <dbReference type="Proteomes" id="UP001165143"/>
    </source>
</evidence>
<evidence type="ECO:0000313" key="2">
    <source>
        <dbReference type="EMBL" id="GLW57728.1"/>
    </source>
</evidence>
<reference evidence="2" key="1">
    <citation type="submission" date="2023-02" db="EMBL/GenBank/DDBJ databases">
        <title>Kitasatospora phosalacinea NBRC 14362.</title>
        <authorList>
            <person name="Ichikawa N."/>
            <person name="Sato H."/>
            <person name="Tonouchi N."/>
        </authorList>
    </citation>
    <scope>NUCLEOTIDE SEQUENCE</scope>
    <source>
        <strain evidence="2">NBRC 14362</strain>
    </source>
</reference>
<dbReference type="EMBL" id="BSRX01000042">
    <property type="protein sequence ID" value="GLW57728.1"/>
    <property type="molecule type" value="Genomic_DNA"/>
</dbReference>
<comment type="caution">
    <text evidence="2">The sequence shown here is derived from an EMBL/GenBank/DDBJ whole genome shotgun (WGS) entry which is preliminary data.</text>
</comment>
<proteinExistence type="predicted"/>
<dbReference type="NCBIfam" id="NF033540">
    <property type="entry name" value="transpos_IS701"/>
    <property type="match status" value="1"/>
</dbReference>
<dbReference type="AlphaFoldDB" id="A0A9W6PMT0"/>
<evidence type="ECO:0000259" key="1">
    <source>
        <dbReference type="Pfam" id="PF13546"/>
    </source>
</evidence>
<protein>
    <submittedName>
        <fullName evidence="2">Transposase</fullName>
    </submittedName>
</protein>
<dbReference type="SUPFAM" id="SSF53098">
    <property type="entry name" value="Ribonuclease H-like"/>
    <property type="match status" value="1"/>
</dbReference>
<organism evidence="2 3">
    <name type="scientific">Kitasatospora phosalacinea</name>
    <dbReference type="NCBI Taxonomy" id="2065"/>
    <lineage>
        <taxon>Bacteria</taxon>
        <taxon>Bacillati</taxon>
        <taxon>Actinomycetota</taxon>
        <taxon>Actinomycetes</taxon>
        <taxon>Kitasatosporales</taxon>
        <taxon>Streptomycetaceae</taxon>
        <taxon>Kitasatospora</taxon>
    </lineage>
</organism>
<dbReference type="PANTHER" id="PTHR33627:SF1">
    <property type="entry name" value="TRANSPOSASE"/>
    <property type="match status" value="1"/>
</dbReference>
<dbReference type="InterPro" id="IPR039365">
    <property type="entry name" value="IS701-like"/>
</dbReference>
<accession>A0A9W6PMT0</accession>
<dbReference type="InterPro" id="IPR038721">
    <property type="entry name" value="IS701-like_DDE_dom"/>
</dbReference>
<dbReference type="Pfam" id="PF13546">
    <property type="entry name" value="DDE_5"/>
    <property type="match status" value="1"/>
</dbReference>
<gene>
    <name evidence="2" type="ORF">Kpho01_57390</name>
</gene>
<dbReference type="InterPro" id="IPR012337">
    <property type="entry name" value="RNaseH-like_sf"/>
</dbReference>
<feature type="domain" description="Transposase IS701-like DDE" evidence="1">
    <location>
        <begin position="2"/>
        <end position="203"/>
    </location>
</feature>
<name>A0A9W6PMT0_9ACTN</name>
<dbReference type="Proteomes" id="UP001165143">
    <property type="component" value="Unassembled WGS sequence"/>
</dbReference>
<sequence length="350" mass="39702">MALAYMRGLLAPLERKNGWTVAEEAGHGGPDRIQRLLNRIDWDADGVLGDVREYAVEHLADPGGVLIVDDTGFLKKGVRSAGVQRQYSGTAGRTENCQVGVFLAYSGKLGRTLIDRALYLPKSWTGDRERCRAAGIGDEVEFATKVQLARAMVRRAIDDKIPFRWVTADAGYGYSKGWRTELEQADIFHVVATTRHDTVVTRRALDHPLHDLMADLPRQKWKRRSCGEGAHGLRIYDWARVEVRPWHRPDRRHWVLARRSITDPTRVAYYIAYAPAEATLNELIAVAGARWAIEECFQTAKGQCGLDDYQIRRYPGWYRHITLAMATHAYLTVMRAQHLEKGPDPLERQT</sequence>
<dbReference type="PANTHER" id="PTHR33627">
    <property type="entry name" value="TRANSPOSASE"/>
    <property type="match status" value="1"/>
</dbReference>